<evidence type="ECO:0000313" key="2">
    <source>
        <dbReference type="Proteomes" id="UP001596317"/>
    </source>
</evidence>
<gene>
    <name evidence="1" type="ORF">ACFP90_23900</name>
</gene>
<sequence length="81" mass="9287">MMGRRDELSPAEQEAYARCLRTRLPDPLRLHSLTDYAARVLKKRGLVHWRGLSPAQAQQVMARCEAEHPVRRAVDKVPKVV</sequence>
<proteinExistence type="predicted"/>
<keyword evidence="2" id="KW-1185">Reference proteome</keyword>
<dbReference type="Proteomes" id="UP001596317">
    <property type="component" value="Unassembled WGS sequence"/>
</dbReference>
<evidence type="ECO:0008006" key="3">
    <source>
        <dbReference type="Google" id="ProtNLM"/>
    </source>
</evidence>
<name>A0ABW1ZR01_9DEIO</name>
<evidence type="ECO:0000313" key="1">
    <source>
        <dbReference type="EMBL" id="MFC6663093.1"/>
    </source>
</evidence>
<accession>A0ABW1ZR01</accession>
<organism evidence="1 2">
    <name type="scientific">Deinococcus multiflagellatus</name>
    <dbReference type="NCBI Taxonomy" id="1656887"/>
    <lineage>
        <taxon>Bacteria</taxon>
        <taxon>Thermotogati</taxon>
        <taxon>Deinococcota</taxon>
        <taxon>Deinococci</taxon>
        <taxon>Deinococcales</taxon>
        <taxon>Deinococcaceae</taxon>
        <taxon>Deinococcus</taxon>
    </lineage>
</organism>
<reference evidence="2" key="1">
    <citation type="journal article" date="2019" name="Int. J. Syst. Evol. Microbiol.">
        <title>The Global Catalogue of Microorganisms (GCM) 10K type strain sequencing project: providing services to taxonomists for standard genome sequencing and annotation.</title>
        <authorList>
            <consortium name="The Broad Institute Genomics Platform"/>
            <consortium name="The Broad Institute Genome Sequencing Center for Infectious Disease"/>
            <person name="Wu L."/>
            <person name="Ma J."/>
        </authorList>
    </citation>
    <scope>NUCLEOTIDE SEQUENCE [LARGE SCALE GENOMIC DNA]</scope>
    <source>
        <strain evidence="2">CCUG 63830</strain>
    </source>
</reference>
<comment type="caution">
    <text evidence="1">The sequence shown here is derived from an EMBL/GenBank/DDBJ whole genome shotgun (WGS) entry which is preliminary data.</text>
</comment>
<dbReference type="RefSeq" id="WP_380059017.1">
    <property type="nucleotide sequence ID" value="NZ_JBHSWB010000002.1"/>
</dbReference>
<protein>
    <recommendedName>
        <fullName evidence="3">Transposase</fullName>
    </recommendedName>
</protein>
<dbReference type="EMBL" id="JBHSWB010000002">
    <property type="protein sequence ID" value="MFC6663093.1"/>
    <property type="molecule type" value="Genomic_DNA"/>
</dbReference>